<dbReference type="RefSeq" id="WP_034222698.1">
    <property type="nucleotide sequence ID" value="NZ_AXCW01000022.1"/>
</dbReference>
<feature type="compositionally biased region" description="Basic and acidic residues" evidence="2">
    <location>
        <begin position="82"/>
        <end position="93"/>
    </location>
</feature>
<dbReference type="Gene3D" id="3.30.2320.10">
    <property type="entry name" value="hypothetical protein PF0899 domain"/>
    <property type="match status" value="1"/>
</dbReference>
<evidence type="ECO:0000313" key="5">
    <source>
        <dbReference type="Proteomes" id="UP000019753"/>
    </source>
</evidence>
<dbReference type="Gene3D" id="3.30.2400.10">
    <property type="entry name" value="Major capsid protein gp5"/>
    <property type="match status" value="1"/>
</dbReference>
<evidence type="ECO:0000313" key="4">
    <source>
        <dbReference type="EMBL" id="EYR64649.1"/>
    </source>
</evidence>
<evidence type="ECO:0000256" key="1">
    <source>
        <dbReference type="ARBA" id="ARBA00004328"/>
    </source>
</evidence>
<accession>A0A021VTX6</accession>
<name>A0A021VTX6_9CELL</name>
<feature type="domain" description="Phage capsid-like C-terminal" evidence="3">
    <location>
        <begin position="141"/>
        <end position="414"/>
    </location>
</feature>
<proteinExistence type="predicted"/>
<evidence type="ECO:0000259" key="3">
    <source>
        <dbReference type="Pfam" id="PF05065"/>
    </source>
</evidence>
<dbReference type="SUPFAM" id="SSF56563">
    <property type="entry name" value="Major capsid protein gp5"/>
    <property type="match status" value="1"/>
</dbReference>
<gene>
    <name evidence="4" type="ORF">N866_07150</name>
</gene>
<comment type="subcellular location">
    <subcellularLocation>
        <location evidence="1">Virion</location>
    </subcellularLocation>
</comment>
<dbReference type="AlphaFoldDB" id="A0A021VTX6"/>
<dbReference type="EMBL" id="AXCW01000022">
    <property type="protein sequence ID" value="EYR64649.1"/>
    <property type="molecule type" value="Genomic_DNA"/>
</dbReference>
<comment type="caution">
    <text evidence="4">The sequence shown here is derived from an EMBL/GenBank/DDBJ whole genome shotgun (WGS) entry which is preliminary data.</text>
</comment>
<dbReference type="OrthoDB" id="9806592at2"/>
<sequence length="418" mass="44863">MNARLRKLLEQRATAWSQVQDIQARRAADGFEPTAEDGEAFTRALDEVQRLSDEIETEERAARLGAGLGIDPASVRGTTPRPGEDGDGGGRDVAEEYRSAFDGYLRRGMGQLSGTEQQLLERGYVEGEEFRALGASVDAAGGYTVPKEFLDRMIEALKSFGGILSVASVINTTTGAPLSWPTNDDTANKGAILAENTQVTEQDFVFGSANLGAHMYTSKMVRVARQLLQDSAFNLAVWLPRKLGERIGRAAGEHFAVGTGTGQPQGLITGLTKGVTSGTIGKVGYDDLVELEHSIDAAYRTRASYVLADSALRELRKLKDSQGRPLWVAGMAGGVPSTINGRPYIIDNDLPVQANGSKSIVYGDIEAAYVVRVVAGAQTLRLNERYADYLQVGFLGFQRLDGKVQDTSAAAVLTVRAA</sequence>
<dbReference type="NCBIfam" id="TIGR01554">
    <property type="entry name" value="major_cap_HK97"/>
    <property type="match status" value="1"/>
</dbReference>
<dbReference type="InterPro" id="IPR054612">
    <property type="entry name" value="Phage_capsid-like_C"/>
</dbReference>
<keyword evidence="5" id="KW-1185">Reference proteome</keyword>
<dbReference type="Pfam" id="PF05065">
    <property type="entry name" value="Phage_capsid"/>
    <property type="match status" value="1"/>
</dbReference>
<protein>
    <submittedName>
        <fullName evidence="4">HK97 family phage major capsid protein</fullName>
    </submittedName>
</protein>
<organism evidence="4 5">
    <name type="scientific">Actinotalea ferrariae CF5-4</name>
    <dbReference type="NCBI Taxonomy" id="948458"/>
    <lineage>
        <taxon>Bacteria</taxon>
        <taxon>Bacillati</taxon>
        <taxon>Actinomycetota</taxon>
        <taxon>Actinomycetes</taxon>
        <taxon>Micrococcales</taxon>
        <taxon>Cellulomonadaceae</taxon>
        <taxon>Actinotalea</taxon>
    </lineage>
</organism>
<dbReference type="InterPro" id="IPR024455">
    <property type="entry name" value="Phage_capsid"/>
</dbReference>
<evidence type="ECO:0000256" key="2">
    <source>
        <dbReference type="SAM" id="MobiDB-lite"/>
    </source>
</evidence>
<feature type="region of interest" description="Disordered" evidence="2">
    <location>
        <begin position="66"/>
        <end position="93"/>
    </location>
</feature>
<reference evidence="4 5" key="1">
    <citation type="submission" date="2014-01" db="EMBL/GenBank/DDBJ databases">
        <title>Actinotalea ferrariae CF5-4.</title>
        <authorList>
            <person name="Chen F."/>
            <person name="Li Y."/>
            <person name="Wang G."/>
        </authorList>
    </citation>
    <scope>NUCLEOTIDE SEQUENCE [LARGE SCALE GENOMIC DNA]</scope>
    <source>
        <strain evidence="4 5">CF5-4</strain>
    </source>
</reference>
<dbReference type="Proteomes" id="UP000019753">
    <property type="component" value="Unassembled WGS sequence"/>
</dbReference>